<keyword evidence="1" id="KW-0472">Membrane</keyword>
<dbReference type="Proteomes" id="UP000283077">
    <property type="component" value="Unassembled WGS sequence"/>
</dbReference>
<proteinExistence type="predicted"/>
<keyword evidence="1" id="KW-1133">Transmembrane helix</keyword>
<sequence length="304" mass="35046">MKKNIFLYGASSMGLMYLPTAAILYNVLGFIDGEPNKKGKKLAGLPIFHISELATLTFDLIVITSSYHKEISEKLKSLTQKSISYVCDCEDISTLHNELNQYRVKHRLDRLKNDIPLIDNISLDNELIKDCKLIVNRRMLLQLLPKNGEVAELGVAQGHFSKQILEISQPNTLHLVDVWASERYNEDNYMNLRNELSHHGEKIVWHRNLSTEAARDFLTHSLDWVYIDTDHSYLTTKQELLAYQHVIKPGGYICGHDYTMGNWAADYRYGVIEAVHEFCVSQRFRLVWLTMDLQEGQSFAIQKL</sequence>
<dbReference type="RefSeq" id="WP_127697728.1">
    <property type="nucleotide sequence ID" value="NZ_SACS01000002.1"/>
</dbReference>
<comment type="caution">
    <text evidence="2">The sequence shown here is derived from an EMBL/GenBank/DDBJ whole genome shotgun (WGS) entry which is preliminary data.</text>
</comment>
<feature type="transmembrane region" description="Helical" evidence="1">
    <location>
        <begin position="5"/>
        <end position="27"/>
    </location>
</feature>
<dbReference type="OrthoDB" id="292252at2"/>
<dbReference type="Gene3D" id="3.40.50.150">
    <property type="entry name" value="Vaccinia Virus protein VP39"/>
    <property type="match status" value="1"/>
</dbReference>
<keyword evidence="3" id="KW-1185">Reference proteome</keyword>
<keyword evidence="2" id="KW-0489">Methyltransferase</keyword>
<gene>
    <name evidence="2" type="ORF">EOE67_03905</name>
</gene>
<evidence type="ECO:0000313" key="2">
    <source>
        <dbReference type="EMBL" id="RVU41351.1"/>
    </source>
</evidence>
<dbReference type="InterPro" id="IPR029063">
    <property type="entry name" value="SAM-dependent_MTases_sf"/>
</dbReference>
<dbReference type="GO" id="GO:0008168">
    <property type="term" value="F:methyltransferase activity"/>
    <property type="evidence" value="ECO:0007669"/>
    <property type="project" value="UniProtKB-KW"/>
</dbReference>
<protein>
    <submittedName>
        <fullName evidence="2">Class I SAM-dependent methyltransferase</fullName>
    </submittedName>
</protein>
<organism evidence="2 3">
    <name type="scientific">Rheinheimera riviphila</name>
    <dbReference type="NCBI Taxonomy" id="1834037"/>
    <lineage>
        <taxon>Bacteria</taxon>
        <taxon>Pseudomonadati</taxon>
        <taxon>Pseudomonadota</taxon>
        <taxon>Gammaproteobacteria</taxon>
        <taxon>Chromatiales</taxon>
        <taxon>Chromatiaceae</taxon>
        <taxon>Rheinheimera</taxon>
    </lineage>
</organism>
<dbReference type="GO" id="GO:0032259">
    <property type="term" value="P:methylation"/>
    <property type="evidence" value="ECO:0007669"/>
    <property type="project" value="UniProtKB-KW"/>
</dbReference>
<dbReference type="Gene3D" id="3.40.50.720">
    <property type="entry name" value="NAD(P)-binding Rossmann-like Domain"/>
    <property type="match status" value="1"/>
</dbReference>
<accession>A0A437R3L4</accession>
<dbReference type="SUPFAM" id="SSF53335">
    <property type="entry name" value="S-adenosyl-L-methionine-dependent methyltransferases"/>
    <property type="match status" value="1"/>
</dbReference>
<dbReference type="Pfam" id="PF13578">
    <property type="entry name" value="Methyltransf_24"/>
    <property type="match status" value="1"/>
</dbReference>
<reference evidence="2 3" key="1">
    <citation type="submission" date="2019-01" db="EMBL/GenBank/DDBJ databases">
        <authorList>
            <person name="Chen W.-M."/>
        </authorList>
    </citation>
    <scope>NUCLEOTIDE SEQUENCE [LARGE SCALE GENOMIC DNA]</scope>
    <source>
        <strain evidence="2 3">KYPC3</strain>
    </source>
</reference>
<evidence type="ECO:0000313" key="3">
    <source>
        <dbReference type="Proteomes" id="UP000283077"/>
    </source>
</evidence>
<evidence type="ECO:0000256" key="1">
    <source>
        <dbReference type="SAM" id="Phobius"/>
    </source>
</evidence>
<keyword evidence="2" id="KW-0808">Transferase</keyword>
<dbReference type="AlphaFoldDB" id="A0A437R3L4"/>
<dbReference type="EMBL" id="SACS01000002">
    <property type="protein sequence ID" value="RVU41351.1"/>
    <property type="molecule type" value="Genomic_DNA"/>
</dbReference>
<name>A0A437R3L4_9GAMM</name>
<keyword evidence="1" id="KW-0812">Transmembrane</keyword>